<dbReference type="InterPro" id="IPR043129">
    <property type="entry name" value="ATPase_NBD"/>
</dbReference>
<dbReference type="PANTHER" id="PTHR19375">
    <property type="entry name" value="HEAT SHOCK PROTEIN 70KDA"/>
    <property type="match status" value="1"/>
</dbReference>
<name>A0A080Z699_PHYNI</name>
<dbReference type="SUPFAM" id="SSF53067">
    <property type="entry name" value="Actin-like ATPase domain"/>
    <property type="match status" value="1"/>
</dbReference>
<evidence type="ECO:0000313" key="3">
    <source>
        <dbReference type="EMBL" id="ETO62160.1"/>
    </source>
</evidence>
<dbReference type="InterPro" id="IPR013126">
    <property type="entry name" value="Hsp_70_fam"/>
</dbReference>
<dbReference type="Pfam" id="PF00012">
    <property type="entry name" value="HSP70"/>
    <property type="match status" value="1"/>
</dbReference>
<dbReference type="GO" id="GO:0005524">
    <property type="term" value="F:ATP binding"/>
    <property type="evidence" value="ECO:0007669"/>
    <property type="project" value="UniProtKB-KW"/>
</dbReference>
<accession>A0A080Z699</accession>
<organism evidence="3 4">
    <name type="scientific">Phytophthora nicotianae P1976</name>
    <dbReference type="NCBI Taxonomy" id="1317066"/>
    <lineage>
        <taxon>Eukaryota</taxon>
        <taxon>Sar</taxon>
        <taxon>Stramenopiles</taxon>
        <taxon>Oomycota</taxon>
        <taxon>Peronosporomycetes</taxon>
        <taxon>Peronosporales</taxon>
        <taxon>Peronosporaceae</taxon>
        <taxon>Phytophthora</taxon>
    </lineage>
</organism>
<keyword evidence="2" id="KW-0067">ATP-binding</keyword>
<dbReference type="Gene3D" id="3.30.420.40">
    <property type="match status" value="2"/>
</dbReference>
<evidence type="ECO:0000313" key="4">
    <source>
        <dbReference type="Proteomes" id="UP000028582"/>
    </source>
</evidence>
<gene>
    <name evidence="3" type="ORF">F444_19912</name>
</gene>
<dbReference type="Proteomes" id="UP000028582">
    <property type="component" value="Unassembled WGS sequence"/>
</dbReference>
<dbReference type="Gene3D" id="3.90.640.10">
    <property type="entry name" value="Actin, Chain A, domain 4"/>
    <property type="match status" value="1"/>
</dbReference>
<keyword evidence="1" id="KW-0547">Nucleotide-binding</keyword>
<protein>
    <submittedName>
        <fullName evidence="3">Uncharacterized protein</fullName>
    </submittedName>
</protein>
<evidence type="ECO:0000256" key="1">
    <source>
        <dbReference type="ARBA" id="ARBA00022741"/>
    </source>
</evidence>
<dbReference type="EMBL" id="ANJA01003656">
    <property type="protein sequence ID" value="ETO62160.1"/>
    <property type="molecule type" value="Genomic_DNA"/>
</dbReference>
<sequence>MSCEHANRALSGIHFNSTATHARFEDKCGDNIRKTTEPVKTVLRDAKLPKNQVHKVELAGDWERFHNVQQLLSYFFNGTEPTKLINPVECMAYGATVVETMPSGNDSSENLQRRRLGWRATPTVCELENEKLKEKIQEADGNVADNDITEMIQLLDKNYSLEKEE</sequence>
<proteinExistence type="predicted"/>
<comment type="caution">
    <text evidence="3">The sequence shown here is derived from an EMBL/GenBank/DDBJ whole genome shotgun (WGS) entry which is preliminary data.</text>
</comment>
<evidence type="ECO:0000256" key="2">
    <source>
        <dbReference type="ARBA" id="ARBA00022840"/>
    </source>
</evidence>
<reference evidence="3 4" key="1">
    <citation type="submission" date="2013-11" db="EMBL/GenBank/DDBJ databases">
        <title>The Genome Sequence of Phytophthora parasitica P1976.</title>
        <authorList>
            <consortium name="The Broad Institute Genomics Platform"/>
            <person name="Russ C."/>
            <person name="Tyler B."/>
            <person name="Panabieres F."/>
            <person name="Shan W."/>
            <person name="Tripathy S."/>
            <person name="Grunwald N."/>
            <person name="Machado M."/>
            <person name="Johnson C.S."/>
            <person name="Walker B."/>
            <person name="Young S."/>
            <person name="Zeng Q."/>
            <person name="Gargeya S."/>
            <person name="Fitzgerald M."/>
            <person name="Haas B."/>
            <person name="Abouelleil A."/>
            <person name="Allen A.W."/>
            <person name="Alvarado L."/>
            <person name="Arachchi H.M."/>
            <person name="Berlin A.M."/>
            <person name="Chapman S.B."/>
            <person name="Gainer-Dewar J."/>
            <person name="Goldberg J."/>
            <person name="Griggs A."/>
            <person name="Gujja S."/>
            <person name="Hansen M."/>
            <person name="Howarth C."/>
            <person name="Imamovic A."/>
            <person name="Ireland A."/>
            <person name="Larimer J."/>
            <person name="McCowan C."/>
            <person name="Murphy C."/>
            <person name="Pearson M."/>
            <person name="Poon T.W."/>
            <person name="Priest M."/>
            <person name="Roberts A."/>
            <person name="Saif S."/>
            <person name="Shea T."/>
            <person name="Sisk P."/>
            <person name="Sykes S."/>
            <person name="Wortman J."/>
            <person name="Nusbaum C."/>
            <person name="Birren B."/>
        </authorList>
    </citation>
    <scope>NUCLEOTIDE SEQUENCE [LARGE SCALE GENOMIC DNA]</scope>
    <source>
        <strain evidence="3 4">P1976</strain>
    </source>
</reference>
<dbReference type="GO" id="GO:0140662">
    <property type="term" value="F:ATP-dependent protein folding chaperone"/>
    <property type="evidence" value="ECO:0007669"/>
    <property type="project" value="InterPro"/>
</dbReference>
<dbReference type="AlphaFoldDB" id="A0A080Z699"/>